<dbReference type="InterPro" id="IPR018060">
    <property type="entry name" value="HTH_AraC"/>
</dbReference>
<dbReference type="InterPro" id="IPR011051">
    <property type="entry name" value="RmlC_Cupin_sf"/>
</dbReference>
<dbReference type="Proteomes" id="UP001160301">
    <property type="component" value="Unassembled WGS sequence"/>
</dbReference>
<dbReference type="InterPro" id="IPR050204">
    <property type="entry name" value="AraC_XylS_family_regulators"/>
</dbReference>
<evidence type="ECO:0000259" key="5">
    <source>
        <dbReference type="PROSITE" id="PS01124"/>
    </source>
</evidence>
<dbReference type="PROSITE" id="PS01124">
    <property type="entry name" value="HTH_ARAC_FAMILY_2"/>
    <property type="match status" value="1"/>
</dbReference>
<evidence type="ECO:0000256" key="3">
    <source>
        <dbReference type="ARBA" id="ARBA00023163"/>
    </source>
</evidence>
<dbReference type="SUPFAM" id="SSF46689">
    <property type="entry name" value="Homeodomain-like"/>
    <property type="match status" value="2"/>
</dbReference>
<comment type="caution">
    <text evidence="6">The sequence shown here is derived from an EMBL/GenBank/DDBJ whole genome shotgun (WGS) entry which is preliminary data.</text>
</comment>
<dbReference type="InterPro" id="IPR009057">
    <property type="entry name" value="Homeodomain-like_sf"/>
</dbReference>
<evidence type="ECO:0000256" key="4">
    <source>
        <dbReference type="SAM" id="MobiDB-lite"/>
    </source>
</evidence>
<accession>A0ABT6P2N6</accession>
<dbReference type="PANTHER" id="PTHR46796">
    <property type="entry name" value="HTH-TYPE TRANSCRIPTIONAL ACTIVATOR RHAS-RELATED"/>
    <property type="match status" value="1"/>
</dbReference>
<dbReference type="Gene3D" id="2.60.120.10">
    <property type="entry name" value="Jelly Rolls"/>
    <property type="match status" value="1"/>
</dbReference>
<evidence type="ECO:0000256" key="1">
    <source>
        <dbReference type="ARBA" id="ARBA00023015"/>
    </source>
</evidence>
<feature type="compositionally biased region" description="Basic and acidic residues" evidence="4">
    <location>
        <begin position="280"/>
        <end position="294"/>
    </location>
</feature>
<keyword evidence="2" id="KW-0238">DNA-binding</keyword>
<evidence type="ECO:0000256" key="2">
    <source>
        <dbReference type="ARBA" id="ARBA00023125"/>
    </source>
</evidence>
<dbReference type="EMBL" id="JARZHI010000047">
    <property type="protein sequence ID" value="MDI1434814.1"/>
    <property type="molecule type" value="Genomic_DNA"/>
</dbReference>
<keyword evidence="7" id="KW-1185">Reference proteome</keyword>
<dbReference type="SUPFAM" id="SSF51182">
    <property type="entry name" value="RmlC-like cupins"/>
    <property type="match status" value="1"/>
</dbReference>
<name>A0ABT6P2N6_9BACT</name>
<dbReference type="Pfam" id="PF12833">
    <property type="entry name" value="HTH_18"/>
    <property type="match status" value="1"/>
</dbReference>
<keyword evidence="1" id="KW-0805">Transcription regulation</keyword>
<evidence type="ECO:0000313" key="6">
    <source>
        <dbReference type="EMBL" id="MDI1434814.1"/>
    </source>
</evidence>
<dbReference type="Gene3D" id="1.10.10.60">
    <property type="entry name" value="Homeodomain-like"/>
    <property type="match status" value="2"/>
</dbReference>
<dbReference type="InterPro" id="IPR014710">
    <property type="entry name" value="RmlC-like_jellyroll"/>
</dbReference>
<gene>
    <name evidence="6" type="ORF">QHF89_35260</name>
</gene>
<feature type="domain" description="HTH araC/xylS-type" evidence="5">
    <location>
        <begin position="168"/>
        <end position="266"/>
    </location>
</feature>
<proteinExistence type="predicted"/>
<reference evidence="6 7" key="1">
    <citation type="submission" date="2023-04" db="EMBL/GenBank/DDBJ databases">
        <title>The genome sequence of Polyangium sorediatum DSM14670.</title>
        <authorList>
            <person name="Zhang X."/>
        </authorList>
    </citation>
    <scope>NUCLEOTIDE SEQUENCE [LARGE SCALE GENOMIC DNA]</scope>
    <source>
        <strain evidence="6 7">DSM 14670</strain>
    </source>
</reference>
<feature type="region of interest" description="Disordered" evidence="4">
    <location>
        <begin position="271"/>
        <end position="294"/>
    </location>
</feature>
<evidence type="ECO:0000313" key="7">
    <source>
        <dbReference type="Proteomes" id="UP001160301"/>
    </source>
</evidence>
<organism evidence="6 7">
    <name type="scientific">Polyangium sorediatum</name>
    <dbReference type="NCBI Taxonomy" id="889274"/>
    <lineage>
        <taxon>Bacteria</taxon>
        <taxon>Pseudomonadati</taxon>
        <taxon>Myxococcota</taxon>
        <taxon>Polyangia</taxon>
        <taxon>Polyangiales</taxon>
        <taxon>Polyangiaceae</taxon>
        <taxon>Polyangium</taxon>
    </lineage>
</organism>
<sequence>MAQPTLQHGEFFGMREVRRDVAGFSLSIATADPARQVARHTHEDAHFILLLDGHYLSSARGAGHLHAEPALIYNPPGTTHEDTFPEHCGRFAGVSVSAARFAEAAEVAAPSEAAIRMWEPGALAIAHRIAASAAQGGDTLALEALCLELVGAFSRAHAVERRPPRWLARAREVLHDRSRDELTMAEVAAAAGVHPVYLARMFRRFFGCTPGEYVRRCRIERAAQLVRTTGRPLAEIATACGFVDQSHMTRTFARTFATSPGAYRRQYRGLAGSPRTVPQAEHEVSRVQDAEGTT</sequence>
<protein>
    <submittedName>
        <fullName evidence="6">Helix-turn-helix transcriptional regulator</fullName>
    </submittedName>
</protein>
<dbReference type="SMART" id="SM00342">
    <property type="entry name" value="HTH_ARAC"/>
    <property type="match status" value="1"/>
</dbReference>
<keyword evidence="3" id="KW-0804">Transcription</keyword>
<dbReference type="RefSeq" id="WP_136971705.1">
    <property type="nucleotide sequence ID" value="NZ_JARZHI010000047.1"/>
</dbReference>